<reference evidence="1 2" key="1">
    <citation type="journal article" date="2020" name="Cell">
        <title>Large-Scale Comparative Analyses of Tick Genomes Elucidate Their Genetic Diversity and Vector Capacities.</title>
        <authorList>
            <consortium name="Tick Genome and Microbiome Consortium (TIGMIC)"/>
            <person name="Jia N."/>
            <person name="Wang J."/>
            <person name="Shi W."/>
            <person name="Du L."/>
            <person name="Sun Y."/>
            <person name="Zhan W."/>
            <person name="Jiang J.F."/>
            <person name="Wang Q."/>
            <person name="Zhang B."/>
            <person name="Ji P."/>
            <person name="Bell-Sakyi L."/>
            <person name="Cui X.M."/>
            <person name="Yuan T.T."/>
            <person name="Jiang B.G."/>
            <person name="Yang W.F."/>
            <person name="Lam T.T."/>
            <person name="Chang Q.C."/>
            <person name="Ding S.J."/>
            <person name="Wang X.J."/>
            <person name="Zhu J.G."/>
            <person name="Ruan X.D."/>
            <person name="Zhao L."/>
            <person name="Wei J.T."/>
            <person name="Ye R.Z."/>
            <person name="Que T.C."/>
            <person name="Du C.H."/>
            <person name="Zhou Y.H."/>
            <person name="Cheng J.X."/>
            <person name="Dai P.F."/>
            <person name="Guo W.B."/>
            <person name="Han X.H."/>
            <person name="Huang E.J."/>
            <person name="Li L.F."/>
            <person name="Wei W."/>
            <person name="Gao Y.C."/>
            <person name="Liu J.Z."/>
            <person name="Shao H.Z."/>
            <person name="Wang X."/>
            <person name="Wang C.C."/>
            <person name="Yang T.C."/>
            <person name="Huo Q.B."/>
            <person name="Li W."/>
            <person name="Chen H.Y."/>
            <person name="Chen S.E."/>
            <person name="Zhou L.G."/>
            <person name="Ni X.B."/>
            <person name="Tian J.H."/>
            <person name="Sheng Y."/>
            <person name="Liu T."/>
            <person name="Pan Y.S."/>
            <person name="Xia L.Y."/>
            <person name="Li J."/>
            <person name="Zhao F."/>
            <person name="Cao W.C."/>
        </authorList>
    </citation>
    <scope>NUCLEOTIDE SEQUENCE [LARGE SCALE GENOMIC DNA]</scope>
    <source>
        <strain evidence="1">Iper-2018</strain>
    </source>
</reference>
<evidence type="ECO:0000313" key="2">
    <source>
        <dbReference type="Proteomes" id="UP000805193"/>
    </source>
</evidence>
<comment type="caution">
    <text evidence="1">The sequence shown here is derived from an EMBL/GenBank/DDBJ whole genome shotgun (WGS) entry which is preliminary data.</text>
</comment>
<keyword evidence="2" id="KW-1185">Reference proteome</keyword>
<accession>A0AC60PCW8</accession>
<gene>
    <name evidence="1" type="ORF">HPB47_005461</name>
</gene>
<sequence length="343" mass="37769">MADRKPLCYHRMRPTMSTGGARTNELACKDDVLEDLAGDAAEGDRMYGAYPAPCSDRTVFASQVVKWSVLGLVLLLGRTQLVRLKSRPRGGPCCTLLDLACTVLVLGSAVLATLNGYYELSENEPTEFVEKSTLKDISADFAMAASLVVLTILSWSRILGTFGVSGFSCAVLGLLATTTITDAVLLVRNLFQRQDAIVWSAPLEDSQVVVTTAVAVLMCGCFLGAGLQDTVLRRSSKSRKAKFLDRDEDNMSTFARLCCVLLIPLFKVTIKGGKPSDEYLPRHRGTLRCRDIVDRLHSLLSKNVRRRLDFTVALLRVLWMDAFRVILCTLAYFACLFVKVPLL</sequence>
<proteinExistence type="predicted"/>
<evidence type="ECO:0000313" key="1">
    <source>
        <dbReference type="EMBL" id="KAG0417625.1"/>
    </source>
</evidence>
<organism evidence="1 2">
    <name type="scientific">Ixodes persulcatus</name>
    <name type="common">Taiga tick</name>
    <dbReference type="NCBI Taxonomy" id="34615"/>
    <lineage>
        <taxon>Eukaryota</taxon>
        <taxon>Metazoa</taxon>
        <taxon>Ecdysozoa</taxon>
        <taxon>Arthropoda</taxon>
        <taxon>Chelicerata</taxon>
        <taxon>Arachnida</taxon>
        <taxon>Acari</taxon>
        <taxon>Parasitiformes</taxon>
        <taxon>Ixodida</taxon>
        <taxon>Ixodoidea</taxon>
        <taxon>Ixodidae</taxon>
        <taxon>Ixodinae</taxon>
        <taxon>Ixodes</taxon>
    </lineage>
</organism>
<name>A0AC60PCW8_IXOPE</name>
<feature type="non-terminal residue" evidence="1">
    <location>
        <position position="343"/>
    </location>
</feature>
<dbReference type="EMBL" id="JABSTQ010010821">
    <property type="protein sequence ID" value="KAG0417625.1"/>
    <property type="molecule type" value="Genomic_DNA"/>
</dbReference>
<dbReference type="Proteomes" id="UP000805193">
    <property type="component" value="Unassembled WGS sequence"/>
</dbReference>
<protein>
    <submittedName>
        <fullName evidence="1">Uncharacterized protein</fullName>
    </submittedName>
</protein>